<dbReference type="SUPFAM" id="SSF48150">
    <property type="entry name" value="DNA-glycosylase"/>
    <property type="match status" value="1"/>
</dbReference>
<sequence length="249" mass="28627">MKVNVLKSIEHIAQMYEDGVFGSKELPEDTNPHLAQDSEENALYFTLPTALNYQRNSYSLWVSAKKTYLDESTNFLFNPKKVAESDFSTVQAALTKYRLALQENKQTAIWCQICQTLNDNFAGSVLTLCHENHDDVVQIRKYLQIDNKAGFPYLSGRKLCNYWLFVLDHYTSLQLKNVSKISIAADRHVIKASRKLGLITAEEENSSKKQDLVITAWFDLLKDTKYRPVDFQTPIWFWGRSGCPAIIEK</sequence>
<organism evidence="1 2">
    <name type="scientific">Lactobacillus panisapium</name>
    <dbReference type="NCBI Taxonomy" id="2012495"/>
    <lineage>
        <taxon>Bacteria</taxon>
        <taxon>Bacillati</taxon>
        <taxon>Bacillota</taxon>
        <taxon>Bacilli</taxon>
        <taxon>Lactobacillales</taxon>
        <taxon>Lactobacillaceae</taxon>
        <taxon>Lactobacillus</taxon>
    </lineage>
</organism>
<dbReference type="EMBL" id="CP048268">
    <property type="protein sequence ID" value="QYN52360.1"/>
    <property type="molecule type" value="Genomic_DNA"/>
</dbReference>
<dbReference type="Proteomes" id="UP000826550">
    <property type="component" value="Chromosome"/>
</dbReference>
<gene>
    <name evidence="1" type="ORF">GYM71_02600</name>
</gene>
<protein>
    <submittedName>
        <fullName evidence="1">Uncharacterized protein</fullName>
    </submittedName>
</protein>
<dbReference type="Gene3D" id="1.10.1670.10">
    <property type="entry name" value="Helix-hairpin-Helix base-excision DNA repair enzymes (C-terminal)"/>
    <property type="match status" value="1"/>
</dbReference>
<evidence type="ECO:0000313" key="1">
    <source>
        <dbReference type="EMBL" id="QYN52360.1"/>
    </source>
</evidence>
<dbReference type="InterPro" id="IPR011257">
    <property type="entry name" value="DNA_glycosylase"/>
</dbReference>
<accession>A0ABX8W3S1</accession>
<reference evidence="1 2" key="1">
    <citation type="submission" date="2020-01" db="EMBL/GenBank/DDBJ databases">
        <title>Vast differences in strain-level diversity in the gut microbiota of two closely related honey bee species.</title>
        <authorList>
            <person name="Ellegaard K.M."/>
            <person name="Suenami S."/>
            <person name="Miyazaki R."/>
            <person name="Engel P."/>
        </authorList>
    </citation>
    <scope>NUCLEOTIDE SEQUENCE [LARGE SCALE GENOMIC DNA]</scope>
    <source>
        <strain evidence="1 2">ESL0416</strain>
    </source>
</reference>
<proteinExistence type="predicted"/>
<evidence type="ECO:0000313" key="2">
    <source>
        <dbReference type="Proteomes" id="UP000826550"/>
    </source>
</evidence>
<dbReference type="RefSeq" id="WP_220220806.1">
    <property type="nucleotide sequence ID" value="NZ_CP048268.1"/>
</dbReference>
<keyword evidence="2" id="KW-1185">Reference proteome</keyword>
<dbReference type="InterPro" id="IPR023170">
    <property type="entry name" value="HhH_base_excis_C"/>
</dbReference>
<name>A0ABX8W3S1_9LACO</name>